<comment type="caution">
    <text evidence="1">The sequence shown here is derived from an EMBL/GenBank/DDBJ whole genome shotgun (WGS) entry which is preliminary data.</text>
</comment>
<dbReference type="EMBL" id="JACEFO010001857">
    <property type="protein sequence ID" value="KAF8699038.1"/>
    <property type="molecule type" value="Genomic_DNA"/>
</dbReference>
<evidence type="ECO:0000313" key="2">
    <source>
        <dbReference type="Proteomes" id="UP000636709"/>
    </source>
</evidence>
<accession>A0A835EQ56</accession>
<name>A0A835EQ56_9POAL</name>
<proteinExistence type="predicted"/>
<organism evidence="1 2">
    <name type="scientific">Digitaria exilis</name>
    <dbReference type="NCBI Taxonomy" id="1010633"/>
    <lineage>
        <taxon>Eukaryota</taxon>
        <taxon>Viridiplantae</taxon>
        <taxon>Streptophyta</taxon>
        <taxon>Embryophyta</taxon>
        <taxon>Tracheophyta</taxon>
        <taxon>Spermatophyta</taxon>
        <taxon>Magnoliopsida</taxon>
        <taxon>Liliopsida</taxon>
        <taxon>Poales</taxon>
        <taxon>Poaceae</taxon>
        <taxon>PACMAD clade</taxon>
        <taxon>Panicoideae</taxon>
        <taxon>Panicodae</taxon>
        <taxon>Paniceae</taxon>
        <taxon>Anthephorinae</taxon>
        <taxon>Digitaria</taxon>
    </lineage>
</organism>
<reference evidence="1" key="1">
    <citation type="submission" date="2020-07" db="EMBL/GenBank/DDBJ databases">
        <title>Genome sequence and genetic diversity analysis of an under-domesticated orphan crop, white fonio (Digitaria exilis).</title>
        <authorList>
            <person name="Bennetzen J.L."/>
            <person name="Chen S."/>
            <person name="Ma X."/>
            <person name="Wang X."/>
            <person name="Yssel A.E.J."/>
            <person name="Chaluvadi S.R."/>
            <person name="Johnson M."/>
            <person name="Gangashetty P."/>
            <person name="Hamidou F."/>
            <person name="Sanogo M.D."/>
            <person name="Zwaenepoel A."/>
            <person name="Wallace J."/>
            <person name="Van De Peer Y."/>
            <person name="Van Deynze A."/>
        </authorList>
    </citation>
    <scope>NUCLEOTIDE SEQUENCE</scope>
    <source>
        <tissue evidence="1">Leaves</tissue>
    </source>
</reference>
<dbReference type="AlphaFoldDB" id="A0A835EQ56"/>
<keyword evidence="2" id="KW-1185">Reference proteome</keyword>
<dbReference type="OrthoDB" id="665805at2759"/>
<protein>
    <submittedName>
        <fullName evidence="1">Uncharacterized protein</fullName>
    </submittedName>
</protein>
<dbReference type="Proteomes" id="UP000636709">
    <property type="component" value="Unassembled WGS sequence"/>
</dbReference>
<evidence type="ECO:0000313" key="1">
    <source>
        <dbReference type="EMBL" id="KAF8699038.1"/>
    </source>
</evidence>
<sequence>MVVMGAWLLWKHQNSCVFEGATPSRDTLLHSFKEEHHLWCMACARKLASLSVG</sequence>
<gene>
    <name evidence="1" type="ORF">HU200_034727</name>
</gene>